<dbReference type="Proteomes" id="UP000635278">
    <property type="component" value="Unassembled WGS sequence"/>
</dbReference>
<dbReference type="Gene3D" id="3.40.30.10">
    <property type="entry name" value="Glutaredoxin"/>
    <property type="match status" value="1"/>
</dbReference>
<name>A0ABX0JQ67_9PROT</name>
<dbReference type="PANTHER" id="PTHR42673">
    <property type="entry name" value="MALEYLACETOACETATE ISOMERASE"/>
    <property type="match status" value="1"/>
</dbReference>
<organism evidence="2 3">
    <name type="scientific">Acetobacter musti</name>
    <dbReference type="NCBI Taxonomy" id="864732"/>
    <lineage>
        <taxon>Bacteria</taxon>
        <taxon>Pseudomonadati</taxon>
        <taxon>Pseudomonadota</taxon>
        <taxon>Alphaproteobacteria</taxon>
        <taxon>Acetobacterales</taxon>
        <taxon>Acetobacteraceae</taxon>
        <taxon>Acetobacter</taxon>
    </lineage>
</organism>
<proteinExistence type="predicted"/>
<evidence type="ECO:0000313" key="2">
    <source>
        <dbReference type="EMBL" id="NHN85598.1"/>
    </source>
</evidence>
<comment type="caution">
    <text evidence="2">The sequence shown here is derived from an EMBL/GenBank/DDBJ whole genome shotgun (WGS) entry which is preliminary data.</text>
</comment>
<evidence type="ECO:0000259" key="1">
    <source>
        <dbReference type="Pfam" id="PF13409"/>
    </source>
</evidence>
<dbReference type="PANTHER" id="PTHR42673:SF4">
    <property type="entry name" value="MALEYLACETOACETATE ISOMERASE"/>
    <property type="match status" value="1"/>
</dbReference>
<dbReference type="Gene3D" id="1.20.1050.10">
    <property type="match status" value="1"/>
</dbReference>
<dbReference type="EMBL" id="WOTB01000018">
    <property type="protein sequence ID" value="NHN85598.1"/>
    <property type="molecule type" value="Genomic_DNA"/>
</dbReference>
<dbReference type="InterPro" id="IPR036282">
    <property type="entry name" value="Glutathione-S-Trfase_C_sf"/>
</dbReference>
<dbReference type="SUPFAM" id="SSF52833">
    <property type="entry name" value="Thioredoxin-like"/>
    <property type="match status" value="1"/>
</dbReference>
<dbReference type="InterPro" id="IPR036249">
    <property type="entry name" value="Thioredoxin-like_sf"/>
</dbReference>
<evidence type="ECO:0000313" key="3">
    <source>
        <dbReference type="Proteomes" id="UP000635278"/>
    </source>
</evidence>
<dbReference type="SUPFAM" id="SSF47616">
    <property type="entry name" value="GST C-terminal domain-like"/>
    <property type="match status" value="1"/>
</dbReference>
<dbReference type="InterPro" id="IPR004045">
    <property type="entry name" value="Glutathione_S-Trfase_N"/>
</dbReference>
<keyword evidence="3" id="KW-1185">Reference proteome</keyword>
<gene>
    <name evidence="2" type="ORF">GOB93_13245</name>
</gene>
<dbReference type="Pfam" id="PF13409">
    <property type="entry name" value="GST_N_2"/>
    <property type="match status" value="1"/>
</dbReference>
<dbReference type="CDD" id="cd03194">
    <property type="entry name" value="GST_C_3"/>
    <property type="match status" value="1"/>
</dbReference>
<feature type="domain" description="GST N-terminal" evidence="1">
    <location>
        <begin position="13"/>
        <end position="78"/>
    </location>
</feature>
<reference evidence="2 3" key="1">
    <citation type="journal article" date="2020" name="Int. J. Syst. Evol. Microbiol.">
        <title>Novel acetic acid bacteria from cider fermentations: Acetobacter conturbans sp. nov. and Acetobacter fallax sp. nov.</title>
        <authorList>
            <person name="Sombolestani A.S."/>
            <person name="Cleenwerck I."/>
            <person name="Cnockaert M."/>
            <person name="Borremans W."/>
            <person name="Wieme A.D."/>
            <person name="De Vuyst L."/>
            <person name="Vandamme P."/>
        </authorList>
    </citation>
    <scope>NUCLEOTIDE SEQUENCE [LARGE SCALE GENOMIC DNA]</scope>
    <source>
        <strain evidence="2 3">LMG 30640</strain>
    </source>
</reference>
<dbReference type="CDD" id="cd03043">
    <property type="entry name" value="GST_N_1"/>
    <property type="match status" value="1"/>
</dbReference>
<accession>A0ABX0JQ67</accession>
<sequence>MADGRLVIGTRRYSSWSLRGWLCVRLAGLDVVEEVIPLAQPDTATRIAALSPSGKVPFLEHWNVRVWDSLAIAEYCAEIEPSLWPSDPVARGFARSVSAEMHAGFQGLRASMPMNLGRHDRPLANGVSDAAAADIARIDALWTEARDSFGDHGAYLFGTQFGNADAMFAPVVTRFLSYGVALSPVARRYAEAVRRHPLVAEWYNEAAAELETWLSDRYESVD</sequence>
<dbReference type="RefSeq" id="WP_173584046.1">
    <property type="nucleotide sequence ID" value="NZ_WOTB01000018.1"/>
</dbReference>
<protein>
    <submittedName>
        <fullName evidence="2">Glutathione S-transferase</fullName>
    </submittedName>
</protein>
<dbReference type="Pfam" id="PF13410">
    <property type="entry name" value="GST_C_2"/>
    <property type="match status" value="1"/>
</dbReference>